<keyword evidence="1" id="KW-0802">TPR repeat</keyword>
<dbReference type="FunCoup" id="A0A482XFQ9">
    <property type="interactions" value="60"/>
</dbReference>
<gene>
    <name evidence="2" type="ORF">LSTR_LSTR003841</name>
</gene>
<dbReference type="EMBL" id="QKKF02011224">
    <property type="protein sequence ID" value="RZF44201.1"/>
    <property type="molecule type" value="Genomic_DNA"/>
</dbReference>
<comment type="caution">
    <text evidence="2">The sequence shown here is derived from an EMBL/GenBank/DDBJ whole genome shotgun (WGS) entry which is preliminary data.</text>
</comment>
<proteinExistence type="predicted"/>
<keyword evidence="3" id="KW-1185">Reference proteome</keyword>
<evidence type="ECO:0000256" key="1">
    <source>
        <dbReference type="PROSITE-ProRule" id="PRU00339"/>
    </source>
</evidence>
<protein>
    <submittedName>
        <fullName evidence="2">Uncharacterized protein</fullName>
    </submittedName>
</protein>
<sequence>MEPTSETKKMVFNQLNVYKDIGDKLLKLHKYRRAIPYYDKAVEATTSNQDQAFGGLGTDKDKKEEESAALIETIVSRGRAYSRNIDHKNATDDADFADQKKPGKPSVLLVGGETRLNKDRFEDGLVYYRQGEAIRSKPDYFRRGVLVASEIIEDCIGRNAGNIFDYKNLGEPVLQHWINRNRISVLGINEHMNSNDSEQQIRTKGVGGRGDKCLAEKYLLGVAHDKNYLQSCLTERQLYAGDVDAFLKVQDTITDALEKIDRQQKSLYRQRPLYTYKMKEQMRKISPSLRTRTENEKKKLQLDSAKVVFKLLEITDDARKRLDAKMCLRHAYRIREYINDHPRSVLPHKSVYIEHLFKIVGELFLSMKQFVKHWSDKENTVRILHMIGLIMLKKNEEAIIRSTFLPYIANPRKLLDRCERDLSLSSSLVERAFLYHEMSRCFNQIGKLEQALTMARRCIQDARQARNTIWMVNGMFMVARYECGLRNFVNAKDTMNEVYEYVKAMDRPEIQSFIVKAIDFYEVVEEIPQLKPSALERREKRMMECMPTEDLKNKMAMVFFQMHSAHPSHRMLLVPADPPAVSRLRDSIAEGLATLRERMRGRSKIFRRRPRIRTDKK</sequence>
<dbReference type="PANTHER" id="PTHR21391:SF0">
    <property type="entry name" value="AT04489P-RELATED"/>
    <property type="match status" value="1"/>
</dbReference>
<dbReference type="InterPro" id="IPR011990">
    <property type="entry name" value="TPR-like_helical_dom_sf"/>
</dbReference>
<dbReference type="Gene3D" id="1.25.40.10">
    <property type="entry name" value="Tetratricopeptide repeat domain"/>
    <property type="match status" value="1"/>
</dbReference>
<organism evidence="2 3">
    <name type="scientific">Laodelphax striatellus</name>
    <name type="common">Small brown planthopper</name>
    <name type="synonym">Delphax striatella</name>
    <dbReference type="NCBI Taxonomy" id="195883"/>
    <lineage>
        <taxon>Eukaryota</taxon>
        <taxon>Metazoa</taxon>
        <taxon>Ecdysozoa</taxon>
        <taxon>Arthropoda</taxon>
        <taxon>Hexapoda</taxon>
        <taxon>Insecta</taxon>
        <taxon>Pterygota</taxon>
        <taxon>Neoptera</taxon>
        <taxon>Paraneoptera</taxon>
        <taxon>Hemiptera</taxon>
        <taxon>Auchenorrhyncha</taxon>
        <taxon>Fulgoroidea</taxon>
        <taxon>Delphacidae</taxon>
        <taxon>Criomorphinae</taxon>
        <taxon>Laodelphax</taxon>
    </lineage>
</organism>
<dbReference type="Proteomes" id="UP000291343">
    <property type="component" value="Unassembled WGS sequence"/>
</dbReference>
<evidence type="ECO:0000313" key="3">
    <source>
        <dbReference type="Proteomes" id="UP000291343"/>
    </source>
</evidence>
<dbReference type="STRING" id="195883.A0A482XFQ9"/>
<dbReference type="SUPFAM" id="SSF48452">
    <property type="entry name" value="TPR-like"/>
    <property type="match status" value="1"/>
</dbReference>
<dbReference type="PANTHER" id="PTHR21391">
    <property type="entry name" value="AT04489P-RELATED"/>
    <property type="match status" value="1"/>
</dbReference>
<reference evidence="2 3" key="1">
    <citation type="journal article" date="2017" name="Gigascience">
        <title>Genome sequence of the small brown planthopper, Laodelphax striatellus.</title>
        <authorList>
            <person name="Zhu J."/>
            <person name="Jiang F."/>
            <person name="Wang X."/>
            <person name="Yang P."/>
            <person name="Bao Y."/>
            <person name="Zhao W."/>
            <person name="Wang W."/>
            <person name="Lu H."/>
            <person name="Wang Q."/>
            <person name="Cui N."/>
            <person name="Li J."/>
            <person name="Chen X."/>
            <person name="Luo L."/>
            <person name="Yu J."/>
            <person name="Kang L."/>
            <person name="Cui F."/>
        </authorList>
    </citation>
    <scope>NUCLEOTIDE SEQUENCE [LARGE SCALE GENOMIC DNA]</scope>
    <source>
        <strain evidence="2">Lst14</strain>
    </source>
</reference>
<dbReference type="OrthoDB" id="10268002at2759"/>
<dbReference type="InterPro" id="IPR019734">
    <property type="entry name" value="TPR_rpt"/>
</dbReference>
<dbReference type="PROSITE" id="PS50005">
    <property type="entry name" value="TPR"/>
    <property type="match status" value="1"/>
</dbReference>
<feature type="repeat" description="TPR" evidence="1">
    <location>
        <begin position="15"/>
        <end position="48"/>
    </location>
</feature>
<name>A0A482XFQ9_LAOST</name>
<accession>A0A482XFQ9</accession>
<evidence type="ECO:0000313" key="2">
    <source>
        <dbReference type="EMBL" id="RZF44201.1"/>
    </source>
</evidence>
<dbReference type="AlphaFoldDB" id="A0A482XFQ9"/>
<dbReference type="InParanoid" id="A0A482XFQ9"/>